<dbReference type="CDD" id="cd06662">
    <property type="entry name" value="SURF1"/>
    <property type="match status" value="1"/>
</dbReference>
<protein>
    <recommendedName>
        <fullName evidence="6">SURF1-like protein</fullName>
    </recommendedName>
</protein>
<sequence>MNGRPPGTTDTGWGFLRSRRWLGYFALFTVFAVVCVLLGNWQFARRAEARAEIDRIDRNYDSAPIDLAEAVPQRDGFDEDTWKWQTVELSGSYIDEPLLARNRPGPDGVGSALVQPFRLDDGSVVFVDRGWVHVSGTDEAPAALPVAPTGEASVLVRLRASEPEVAGSSASKRSVPSINAPMLAELTGTDDTAYLAVFGQLVSETPTGETGVLAERPERDEGPHLSYALQWYVFIIIGGAGMAYGARQDHRALAGNESAREEADLRRAERRRRRGPSDADIEDALLDG</sequence>
<comment type="caution">
    <text evidence="6">Lacks conserved residue(s) required for the propagation of feature annotation.</text>
</comment>
<evidence type="ECO:0000256" key="3">
    <source>
        <dbReference type="ARBA" id="ARBA00022692"/>
    </source>
</evidence>
<keyword evidence="6" id="KW-1003">Cell membrane</keyword>
<dbReference type="Pfam" id="PF02104">
    <property type="entry name" value="SURF1"/>
    <property type="match status" value="1"/>
</dbReference>
<reference evidence="8" key="1">
    <citation type="submission" date="2021-06" db="EMBL/GenBank/DDBJ databases">
        <authorList>
            <person name="Criscuolo A."/>
        </authorList>
    </citation>
    <scope>NUCLEOTIDE SEQUENCE</scope>
    <source>
        <strain evidence="8">CIP111803</strain>
    </source>
</reference>
<dbReference type="InterPro" id="IPR002994">
    <property type="entry name" value="Surf1/Shy1"/>
</dbReference>
<keyword evidence="4 6" id="KW-1133">Transmembrane helix</keyword>
<dbReference type="RefSeq" id="WP_218114247.1">
    <property type="nucleotide sequence ID" value="NZ_CAJVAP010000005.1"/>
</dbReference>
<evidence type="ECO:0000256" key="1">
    <source>
        <dbReference type="ARBA" id="ARBA00004370"/>
    </source>
</evidence>
<evidence type="ECO:0000256" key="2">
    <source>
        <dbReference type="ARBA" id="ARBA00007165"/>
    </source>
</evidence>
<feature type="region of interest" description="Disordered" evidence="7">
    <location>
        <begin position="255"/>
        <end position="288"/>
    </location>
</feature>
<name>A0A916JWH0_9MICO</name>
<comment type="subcellular location">
    <subcellularLocation>
        <location evidence="6">Cell membrane</location>
        <topology evidence="6">Multi-pass membrane protein</topology>
    </subcellularLocation>
    <subcellularLocation>
        <location evidence="1">Membrane</location>
    </subcellularLocation>
</comment>
<gene>
    <name evidence="8" type="ORF">LEUCIP111803_00629</name>
</gene>
<proteinExistence type="inferred from homology"/>
<dbReference type="AlphaFoldDB" id="A0A916JWH0"/>
<evidence type="ECO:0000256" key="6">
    <source>
        <dbReference type="RuleBase" id="RU363076"/>
    </source>
</evidence>
<evidence type="ECO:0000256" key="4">
    <source>
        <dbReference type="ARBA" id="ARBA00022989"/>
    </source>
</evidence>
<dbReference type="PANTHER" id="PTHR23427">
    <property type="entry name" value="SURFEIT LOCUS PROTEIN"/>
    <property type="match status" value="1"/>
</dbReference>
<keyword evidence="9" id="KW-1185">Reference proteome</keyword>
<comment type="similarity">
    <text evidence="2 6">Belongs to the SURF1 family.</text>
</comment>
<dbReference type="EMBL" id="CAJVAP010000005">
    <property type="protein sequence ID" value="CAG7603213.1"/>
    <property type="molecule type" value="Genomic_DNA"/>
</dbReference>
<feature type="compositionally biased region" description="Acidic residues" evidence="7">
    <location>
        <begin position="279"/>
        <end position="288"/>
    </location>
</feature>
<feature type="compositionally biased region" description="Basic and acidic residues" evidence="7">
    <location>
        <begin position="255"/>
        <end position="267"/>
    </location>
</feature>
<dbReference type="PROSITE" id="PS50895">
    <property type="entry name" value="SURF1"/>
    <property type="match status" value="1"/>
</dbReference>
<dbReference type="GO" id="GO:0005886">
    <property type="term" value="C:plasma membrane"/>
    <property type="evidence" value="ECO:0007669"/>
    <property type="project" value="UniProtKB-SubCell"/>
</dbReference>
<feature type="transmembrane region" description="Helical" evidence="6">
    <location>
        <begin position="21"/>
        <end position="41"/>
    </location>
</feature>
<dbReference type="InterPro" id="IPR045214">
    <property type="entry name" value="Surf1/Surf4"/>
</dbReference>
<evidence type="ECO:0000256" key="7">
    <source>
        <dbReference type="SAM" id="MobiDB-lite"/>
    </source>
</evidence>
<evidence type="ECO:0000313" key="9">
    <source>
        <dbReference type="Proteomes" id="UP000693892"/>
    </source>
</evidence>
<keyword evidence="3 6" id="KW-0812">Transmembrane</keyword>
<accession>A0A916JWH0</accession>
<comment type="caution">
    <text evidence="8">The sequence shown here is derived from an EMBL/GenBank/DDBJ whole genome shotgun (WGS) entry which is preliminary data.</text>
</comment>
<keyword evidence="5 6" id="KW-0472">Membrane</keyword>
<organism evidence="8 9">
    <name type="scientific">Leucobacter soli</name>
    <dbReference type="NCBI Taxonomy" id="2812850"/>
    <lineage>
        <taxon>Bacteria</taxon>
        <taxon>Bacillati</taxon>
        <taxon>Actinomycetota</taxon>
        <taxon>Actinomycetes</taxon>
        <taxon>Micrococcales</taxon>
        <taxon>Microbacteriaceae</taxon>
        <taxon>Leucobacter</taxon>
    </lineage>
</organism>
<evidence type="ECO:0000313" key="8">
    <source>
        <dbReference type="EMBL" id="CAG7603213.1"/>
    </source>
</evidence>
<evidence type="ECO:0000256" key="5">
    <source>
        <dbReference type="ARBA" id="ARBA00023136"/>
    </source>
</evidence>
<dbReference type="Proteomes" id="UP000693892">
    <property type="component" value="Unassembled WGS sequence"/>
</dbReference>
<dbReference type="PANTHER" id="PTHR23427:SF2">
    <property type="entry name" value="SURFEIT LOCUS PROTEIN 1"/>
    <property type="match status" value="1"/>
</dbReference>